<dbReference type="PANTHER" id="PTHR21310:SF42">
    <property type="entry name" value="BIFUNCTIONAL AAC_APH"/>
    <property type="match status" value="1"/>
</dbReference>
<dbReference type="Pfam" id="PF01636">
    <property type="entry name" value="APH"/>
    <property type="match status" value="1"/>
</dbReference>
<keyword evidence="4" id="KW-1185">Reference proteome</keyword>
<accession>A0ABW3AGD7</accession>
<dbReference type="InterPro" id="IPR002575">
    <property type="entry name" value="Aminoglycoside_PTrfase"/>
</dbReference>
<evidence type="ECO:0000313" key="3">
    <source>
        <dbReference type="EMBL" id="MFD0789849.1"/>
    </source>
</evidence>
<reference evidence="4" key="1">
    <citation type="journal article" date="2019" name="Int. J. Syst. Evol. Microbiol.">
        <title>The Global Catalogue of Microorganisms (GCM) 10K type strain sequencing project: providing services to taxonomists for standard genome sequencing and annotation.</title>
        <authorList>
            <consortium name="The Broad Institute Genomics Platform"/>
            <consortium name="The Broad Institute Genome Sequencing Center for Infectious Disease"/>
            <person name="Wu L."/>
            <person name="Ma J."/>
        </authorList>
    </citation>
    <scope>NUCLEOTIDE SEQUENCE [LARGE SCALE GENOMIC DNA]</scope>
    <source>
        <strain evidence="4">CCUG 54523</strain>
    </source>
</reference>
<dbReference type="Gene3D" id="3.90.1200.10">
    <property type="match status" value="1"/>
</dbReference>
<feature type="region of interest" description="Disordered" evidence="1">
    <location>
        <begin position="1"/>
        <end position="33"/>
    </location>
</feature>
<comment type="caution">
    <text evidence="3">The sequence shown here is derived from an EMBL/GenBank/DDBJ whole genome shotgun (WGS) entry which is preliminary data.</text>
</comment>
<proteinExistence type="predicted"/>
<evidence type="ECO:0000256" key="1">
    <source>
        <dbReference type="SAM" id="MobiDB-lite"/>
    </source>
</evidence>
<evidence type="ECO:0000259" key="2">
    <source>
        <dbReference type="Pfam" id="PF01636"/>
    </source>
</evidence>
<dbReference type="GO" id="GO:0016740">
    <property type="term" value="F:transferase activity"/>
    <property type="evidence" value="ECO:0007669"/>
    <property type="project" value="UniProtKB-KW"/>
</dbReference>
<dbReference type="InterPro" id="IPR051678">
    <property type="entry name" value="AGP_Transferase"/>
</dbReference>
<dbReference type="InterPro" id="IPR011009">
    <property type="entry name" value="Kinase-like_dom_sf"/>
</dbReference>
<dbReference type="CDD" id="cd05155">
    <property type="entry name" value="APH_ChoK_like_1"/>
    <property type="match status" value="1"/>
</dbReference>
<dbReference type="EMBL" id="JBHTII010000001">
    <property type="protein sequence ID" value="MFD0789849.1"/>
    <property type="molecule type" value="Genomic_DNA"/>
</dbReference>
<protein>
    <submittedName>
        <fullName evidence="3">Aminoglycoside phosphotransferase family protein</fullName>
        <ecNumber evidence="3">2.7.-.-</ecNumber>
    </submittedName>
</protein>
<organism evidence="3 4">
    <name type="scientific">Microbacterium insulae</name>
    <dbReference type="NCBI Taxonomy" id="483014"/>
    <lineage>
        <taxon>Bacteria</taxon>
        <taxon>Bacillati</taxon>
        <taxon>Actinomycetota</taxon>
        <taxon>Actinomycetes</taxon>
        <taxon>Micrococcales</taxon>
        <taxon>Microbacteriaceae</taxon>
        <taxon>Microbacterium</taxon>
    </lineage>
</organism>
<dbReference type="RefSeq" id="WP_378771576.1">
    <property type="nucleotide sequence ID" value="NZ_JBHTII010000001.1"/>
</dbReference>
<feature type="domain" description="Aminoglycoside phosphotransferase" evidence="2">
    <location>
        <begin position="62"/>
        <end position="278"/>
    </location>
</feature>
<keyword evidence="3" id="KW-0808">Transferase</keyword>
<gene>
    <name evidence="3" type="ORF">ACFQ0P_05520</name>
</gene>
<dbReference type="EC" id="2.7.-.-" evidence="3"/>
<dbReference type="PANTHER" id="PTHR21310">
    <property type="entry name" value="AMINOGLYCOSIDE PHOSPHOTRANSFERASE-RELATED-RELATED"/>
    <property type="match status" value="1"/>
</dbReference>
<dbReference type="Proteomes" id="UP001597055">
    <property type="component" value="Unassembled WGS sequence"/>
</dbReference>
<sequence length="328" mass="36127">MKEEQDHAAILPGSGERVNEHPSAQRRMTPVGQAEKVEIDEELVRRLVDAQFPQWRQLSLQRVVPGGWDNRTFRLGDELLVRLPSADGYAAAVAKEQRWLPVIAREVTLPVPVPVGLGRPSEDFARPWSVYRWIDGTPAGDAHGLDLVALAADLARFLTALAAVDTRDAPPAGPHSFWRGAHPRVYEADVQRCLTQLEGRIDCAAARAAWRDALATEITAPPVWFHGDIAPGNLLVRDGRLCAVIDFGTSGVGDPACDLAIAWTVLDEPARDVFRDRMPWDEATWVRGRAWALWKTMLTLVEASGSHDPAEGARKSEAVIDRILADAR</sequence>
<dbReference type="Gene3D" id="3.30.200.20">
    <property type="entry name" value="Phosphorylase Kinase, domain 1"/>
    <property type="match status" value="1"/>
</dbReference>
<dbReference type="SUPFAM" id="SSF56112">
    <property type="entry name" value="Protein kinase-like (PK-like)"/>
    <property type="match status" value="1"/>
</dbReference>
<name>A0ABW3AGD7_9MICO</name>
<evidence type="ECO:0000313" key="4">
    <source>
        <dbReference type="Proteomes" id="UP001597055"/>
    </source>
</evidence>